<dbReference type="InterPro" id="IPR027417">
    <property type="entry name" value="P-loop_NTPase"/>
</dbReference>
<feature type="domain" description="ABC transporter" evidence="10">
    <location>
        <begin position="28"/>
        <end position="264"/>
    </location>
</feature>
<evidence type="ECO:0000259" key="10">
    <source>
        <dbReference type="PROSITE" id="PS50893"/>
    </source>
</evidence>
<dbReference type="FunFam" id="3.40.50.300:FF:000042">
    <property type="entry name" value="Maltose/maltodextrin ABC transporter, ATP-binding protein"/>
    <property type="match status" value="1"/>
</dbReference>
<keyword evidence="5" id="KW-0547">Nucleotide-binding</keyword>
<evidence type="ECO:0000256" key="7">
    <source>
        <dbReference type="ARBA" id="ARBA00022967"/>
    </source>
</evidence>
<evidence type="ECO:0000256" key="1">
    <source>
        <dbReference type="ARBA" id="ARBA00004417"/>
    </source>
</evidence>
<keyword evidence="12" id="KW-1185">Reference proteome</keyword>
<evidence type="ECO:0000313" key="11">
    <source>
        <dbReference type="EMBL" id="RLP74668.1"/>
    </source>
</evidence>
<dbReference type="SMART" id="SM00382">
    <property type="entry name" value="AAA"/>
    <property type="match status" value="1"/>
</dbReference>
<evidence type="ECO:0000256" key="2">
    <source>
        <dbReference type="ARBA" id="ARBA00005417"/>
    </source>
</evidence>
<dbReference type="SUPFAM" id="SSF50331">
    <property type="entry name" value="MOP-like"/>
    <property type="match status" value="1"/>
</dbReference>
<evidence type="ECO:0000256" key="6">
    <source>
        <dbReference type="ARBA" id="ARBA00022840"/>
    </source>
</evidence>
<organism evidence="11 12">
    <name type="scientific">Xanthobacter tagetidis</name>
    <dbReference type="NCBI Taxonomy" id="60216"/>
    <lineage>
        <taxon>Bacteria</taxon>
        <taxon>Pseudomonadati</taxon>
        <taxon>Pseudomonadota</taxon>
        <taxon>Alphaproteobacteria</taxon>
        <taxon>Hyphomicrobiales</taxon>
        <taxon>Xanthobacteraceae</taxon>
        <taxon>Xanthobacter</taxon>
    </lineage>
</organism>
<comment type="caution">
    <text evidence="11">The sequence shown here is derived from an EMBL/GenBank/DDBJ whole genome shotgun (WGS) entry which is preliminary data.</text>
</comment>
<dbReference type="GO" id="GO:0140359">
    <property type="term" value="F:ABC-type transporter activity"/>
    <property type="evidence" value="ECO:0007669"/>
    <property type="project" value="UniProtKB-ARBA"/>
</dbReference>
<evidence type="ECO:0000313" key="12">
    <source>
        <dbReference type="Proteomes" id="UP000269692"/>
    </source>
</evidence>
<evidence type="ECO:0000256" key="5">
    <source>
        <dbReference type="ARBA" id="ARBA00022741"/>
    </source>
</evidence>
<keyword evidence="4" id="KW-1003">Cell membrane</keyword>
<feature type="region of interest" description="Disordered" evidence="9">
    <location>
        <begin position="1"/>
        <end position="21"/>
    </location>
</feature>
<dbReference type="PANTHER" id="PTHR43875">
    <property type="entry name" value="MALTODEXTRIN IMPORT ATP-BINDING PROTEIN MSMX"/>
    <property type="match status" value="1"/>
</dbReference>
<feature type="compositionally biased region" description="Low complexity" evidence="9">
    <location>
        <begin position="9"/>
        <end position="21"/>
    </location>
</feature>
<accession>A0A3L7A3Z2</accession>
<dbReference type="InterPro" id="IPR003439">
    <property type="entry name" value="ABC_transporter-like_ATP-bd"/>
</dbReference>
<sequence>MMVQPLPPSASASGRPAATPGAGDEALLRISHLKKRYGAWLAVDDVSFSVAAGEFFTMLGPSGCGKTSTLRCIAGLEMPFEGEIVIDRKLVYSAAQRIQVPANHRDIAMVFQSYAIWPHMSVFGNVAFPLEARGVRGAELKSRVGAALETVGLAAMADRPAPMLSGGQQQRVALARAIVANAKLLLLDEPLSNLDAALRIQMRAELRNIQRRLGATMIYVTHDQEEAMSLSDRIAVMRNGKIVEIGAPQDLYHRPRSVFTAQFVGQSEVLPCDLPAAPAGGRVEARAPFGVVMCTGVPQGIGPGRHGLLVRPEHIQILPRGSVPEGLPNRFPARIESRSFSGRLIDYHAAVGASSLAVQTLSTSEWEVGAPVVLHMPPAHCIVVEGSPG</sequence>
<gene>
    <name evidence="11" type="ORF">D9R14_18510</name>
</gene>
<dbReference type="SUPFAM" id="SSF52540">
    <property type="entry name" value="P-loop containing nucleoside triphosphate hydrolases"/>
    <property type="match status" value="1"/>
</dbReference>
<dbReference type="OrthoDB" id="9802264at2"/>
<dbReference type="EMBL" id="RCTF01000018">
    <property type="protein sequence ID" value="RLP74668.1"/>
    <property type="molecule type" value="Genomic_DNA"/>
</dbReference>
<dbReference type="InterPro" id="IPR008995">
    <property type="entry name" value="Mo/tungstate-bd_C_term_dom"/>
</dbReference>
<keyword evidence="6 11" id="KW-0067">ATP-binding</keyword>
<dbReference type="PROSITE" id="PS50893">
    <property type="entry name" value="ABC_TRANSPORTER_2"/>
    <property type="match status" value="1"/>
</dbReference>
<proteinExistence type="inferred from homology"/>
<keyword evidence="3" id="KW-0813">Transport</keyword>
<dbReference type="Pfam" id="PF08402">
    <property type="entry name" value="TOBE_2"/>
    <property type="match status" value="1"/>
</dbReference>
<dbReference type="PROSITE" id="PS00211">
    <property type="entry name" value="ABC_TRANSPORTER_1"/>
    <property type="match status" value="1"/>
</dbReference>
<name>A0A3L7A3Z2_9HYPH</name>
<dbReference type="Proteomes" id="UP000269692">
    <property type="component" value="Unassembled WGS sequence"/>
</dbReference>
<evidence type="ECO:0000256" key="8">
    <source>
        <dbReference type="ARBA" id="ARBA00023136"/>
    </source>
</evidence>
<evidence type="ECO:0000256" key="3">
    <source>
        <dbReference type="ARBA" id="ARBA00022448"/>
    </source>
</evidence>
<dbReference type="InterPro" id="IPR003593">
    <property type="entry name" value="AAA+_ATPase"/>
</dbReference>
<comment type="subcellular location">
    <subcellularLocation>
        <location evidence="1">Cell inner membrane</location>
        <topology evidence="1">Peripheral membrane protein</topology>
    </subcellularLocation>
</comment>
<protein>
    <submittedName>
        <fullName evidence="11">ABC transporter ATP-binding protein</fullName>
    </submittedName>
</protein>
<dbReference type="Gene3D" id="3.40.50.300">
    <property type="entry name" value="P-loop containing nucleotide triphosphate hydrolases"/>
    <property type="match status" value="1"/>
</dbReference>
<dbReference type="InterPro" id="IPR017871">
    <property type="entry name" value="ABC_transporter-like_CS"/>
</dbReference>
<dbReference type="AlphaFoldDB" id="A0A3L7A3Z2"/>
<comment type="similarity">
    <text evidence="2">Belongs to the ABC transporter superfamily.</text>
</comment>
<evidence type="ECO:0000256" key="4">
    <source>
        <dbReference type="ARBA" id="ARBA00022475"/>
    </source>
</evidence>
<reference evidence="11 12" key="1">
    <citation type="submission" date="2018-10" db="EMBL/GenBank/DDBJ databases">
        <title>Xanthobacter tagetidis genome sequencing and assembly.</title>
        <authorList>
            <person name="Maclea K.S."/>
            <person name="Goen A.E."/>
            <person name="Fatima S.A."/>
        </authorList>
    </citation>
    <scope>NUCLEOTIDE SEQUENCE [LARGE SCALE GENOMIC DNA]</scope>
    <source>
        <strain evidence="11 12">ATCC 700314</strain>
    </source>
</reference>
<dbReference type="GO" id="GO:0005524">
    <property type="term" value="F:ATP binding"/>
    <property type="evidence" value="ECO:0007669"/>
    <property type="project" value="UniProtKB-KW"/>
</dbReference>
<keyword evidence="8" id="KW-0472">Membrane</keyword>
<dbReference type="Pfam" id="PF00005">
    <property type="entry name" value="ABC_tran"/>
    <property type="match status" value="1"/>
</dbReference>
<dbReference type="PANTHER" id="PTHR43875:SF15">
    <property type="entry name" value="TREHALOSE IMPORT ATP-BINDING PROTEIN SUGC"/>
    <property type="match status" value="1"/>
</dbReference>
<dbReference type="InterPro" id="IPR047641">
    <property type="entry name" value="ABC_transpr_MalK/UgpC-like"/>
</dbReference>
<dbReference type="GO" id="GO:0055052">
    <property type="term" value="C:ATP-binding cassette (ABC) transporter complex, substrate-binding subunit-containing"/>
    <property type="evidence" value="ECO:0007669"/>
    <property type="project" value="TreeGrafter"/>
</dbReference>
<dbReference type="RefSeq" id="WP_121624829.1">
    <property type="nucleotide sequence ID" value="NZ_JACIIW010000010.1"/>
</dbReference>
<dbReference type="InterPro" id="IPR013611">
    <property type="entry name" value="Transp-assoc_OB_typ2"/>
</dbReference>
<evidence type="ECO:0000256" key="9">
    <source>
        <dbReference type="SAM" id="MobiDB-lite"/>
    </source>
</evidence>
<dbReference type="GO" id="GO:0016887">
    <property type="term" value="F:ATP hydrolysis activity"/>
    <property type="evidence" value="ECO:0007669"/>
    <property type="project" value="InterPro"/>
</dbReference>
<keyword evidence="7" id="KW-1278">Translocase</keyword>